<dbReference type="InterPro" id="IPR016162">
    <property type="entry name" value="Ald_DH_N"/>
</dbReference>
<name>A0A653BD77_ECTOL</name>
<protein>
    <recommendedName>
        <fullName evidence="2">Aldehyde dehydrogenase domain-containing protein</fullName>
    </recommendedName>
</protein>
<evidence type="ECO:0000313" key="3">
    <source>
        <dbReference type="EMBL" id="VDN66543.1"/>
    </source>
</evidence>
<evidence type="ECO:0000256" key="1">
    <source>
        <dbReference type="ARBA" id="ARBA00023002"/>
    </source>
</evidence>
<feature type="domain" description="Aldehyde dehydrogenase" evidence="2">
    <location>
        <begin position="4"/>
        <end position="52"/>
    </location>
</feature>
<reference evidence="3" key="1">
    <citation type="submission" date="2018-11" db="EMBL/GenBank/DDBJ databases">
        <authorList>
            <consortium name="Genoscope - CEA"/>
            <person name="William W."/>
        </authorList>
    </citation>
    <scope>NUCLEOTIDE SEQUENCE [LARGE SCALE GENOMIC DNA]</scope>
    <source>
        <strain evidence="3">T9AD</strain>
    </source>
</reference>
<dbReference type="SUPFAM" id="SSF53720">
    <property type="entry name" value="ALDH-like"/>
    <property type="match status" value="1"/>
</dbReference>
<dbReference type="InterPro" id="IPR016161">
    <property type="entry name" value="Ald_DH/histidinol_DH"/>
</dbReference>
<dbReference type="Pfam" id="PF00171">
    <property type="entry name" value="Aldedh"/>
    <property type="match status" value="1"/>
</dbReference>
<gene>
    <name evidence="3" type="ORF">POT9AD_5568</name>
</gene>
<keyword evidence="1" id="KW-0560">Oxidoreductase</keyword>
<dbReference type="EMBL" id="LR130779">
    <property type="protein sequence ID" value="VDN66543.1"/>
    <property type="molecule type" value="Genomic_DNA"/>
</dbReference>
<dbReference type="Gene3D" id="3.40.605.10">
    <property type="entry name" value="Aldehyde Dehydrogenase, Chain A, domain 1"/>
    <property type="match status" value="1"/>
</dbReference>
<dbReference type="InterPro" id="IPR015590">
    <property type="entry name" value="Aldehyde_DH_dom"/>
</dbReference>
<evidence type="ECO:0000259" key="2">
    <source>
        <dbReference type="Pfam" id="PF00171"/>
    </source>
</evidence>
<sequence length="78" mass="8218">MNEGVPPGVYNVVHGFGGGSAGAFLTSHPQVDGVTFTGETGTGEIIMKAAARVSALYHWSWAARTLASYSPTPIWRKP</sequence>
<accession>A0A653BD77</accession>
<proteinExistence type="predicted"/>
<dbReference type="AlphaFoldDB" id="A0A653BD77"/>
<dbReference type="GO" id="GO:0016491">
    <property type="term" value="F:oxidoreductase activity"/>
    <property type="evidence" value="ECO:0007669"/>
    <property type="project" value="UniProtKB-KW"/>
</dbReference>
<organism evidence="3">
    <name type="scientific">Ectopseudomonas oleovorans</name>
    <name type="common">Pseudomonas oleovorans</name>
    <dbReference type="NCBI Taxonomy" id="301"/>
    <lineage>
        <taxon>Bacteria</taxon>
        <taxon>Pseudomonadati</taxon>
        <taxon>Pseudomonadota</taxon>
        <taxon>Gammaproteobacteria</taxon>
        <taxon>Pseudomonadales</taxon>
        <taxon>Pseudomonadaceae</taxon>
        <taxon>Ectopseudomonas</taxon>
    </lineage>
</organism>
<dbReference type="PANTHER" id="PTHR11699">
    <property type="entry name" value="ALDEHYDE DEHYDROGENASE-RELATED"/>
    <property type="match status" value="1"/>
</dbReference>